<dbReference type="RefSeq" id="WP_133994601.1">
    <property type="nucleotide sequence ID" value="NZ_SODV01000001.1"/>
</dbReference>
<keyword evidence="2" id="KW-0418">Kinase</keyword>
<dbReference type="Pfam" id="PF07730">
    <property type="entry name" value="HisKA_3"/>
    <property type="match status" value="1"/>
</dbReference>
<dbReference type="PROSITE" id="PS50113">
    <property type="entry name" value="PAC"/>
    <property type="match status" value="1"/>
</dbReference>
<dbReference type="GO" id="GO:0016020">
    <property type="term" value="C:membrane"/>
    <property type="evidence" value="ECO:0007669"/>
    <property type="project" value="InterPro"/>
</dbReference>
<evidence type="ECO:0000256" key="4">
    <source>
        <dbReference type="SAM" id="Coils"/>
    </source>
</evidence>
<evidence type="ECO:0000259" key="7">
    <source>
        <dbReference type="PROSITE" id="PS50113"/>
    </source>
</evidence>
<dbReference type="SMART" id="SM00387">
    <property type="entry name" value="HATPase_c"/>
    <property type="match status" value="1"/>
</dbReference>
<dbReference type="CDD" id="cd00130">
    <property type="entry name" value="PAS"/>
    <property type="match status" value="1"/>
</dbReference>
<dbReference type="InterPro" id="IPR003594">
    <property type="entry name" value="HATPase_dom"/>
</dbReference>
<dbReference type="InterPro" id="IPR035965">
    <property type="entry name" value="PAS-like_dom_sf"/>
</dbReference>
<accession>A0A4R8DX00</accession>
<dbReference type="InterPro" id="IPR011712">
    <property type="entry name" value="Sig_transdc_His_kin_sub3_dim/P"/>
</dbReference>
<keyword evidence="4" id="KW-0175">Coiled coil</keyword>
<dbReference type="OrthoDB" id="5401121at2"/>
<gene>
    <name evidence="8" type="ORF">EDB95_3014</name>
</gene>
<evidence type="ECO:0000256" key="3">
    <source>
        <dbReference type="ARBA" id="ARBA00023012"/>
    </source>
</evidence>
<dbReference type="InterPro" id="IPR000700">
    <property type="entry name" value="PAS-assoc_C"/>
</dbReference>
<dbReference type="InterPro" id="IPR000014">
    <property type="entry name" value="PAS"/>
</dbReference>
<proteinExistence type="predicted"/>
<dbReference type="GO" id="GO:0000155">
    <property type="term" value="F:phosphorelay sensor kinase activity"/>
    <property type="evidence" value="ECO:0007669"/>
    <property type="project" value="InterPro"/>
</dbReference>
<dbReference type="Pfam" id="PF08447">
    <property type="entry name" value="PAS_3"/>
    <property type="match status" value="1"/>
</dbReference>
<organism evidence="8 9">
    <name type="scientific">Dinghuibacter silviterrae</name>
    <dbReference type="NCBI Taxonomy" id="1539049"/>
    <lineage>
        <taxon>Bacteria</taxon>
        <taxon>Pseudomonadati</taxon>
        <taxon>Bacteroidota</taxon>
        <taxon>Chitinophagia</taxon>
        <taxon>Chitinophagales</taxon>
        <taxon>Chitinophagaceae</taxon>
        <taxon>Dinghuibacter</taxon>
    </lineage>
</organism>
<dbReference type="InterPro" id="IPR005467">
    <property type="entry name" value="His_kinase_dom"/>
</dbReference>
<keyword evidence="3" id="KW-0902">Two-component regulatory system</keyword>
<dbReference type="EMBL" id="SODV01000001">
    <property type="protein sequence ID" value="TDX01967.1"/>
    <property type="molecule type" value="Genomic_DNA"/>
</dbReference>
<dbReference type="CDD" id="cd16917">
    <property type="entry name" value="HATPase_UhpB-NarQ-NarX-like"/>
    <property type="match status" value="1"/>
</dbReference>
<feature type="coiled-coil region" evidence="4">
    <location>
        <begin position="135"/>
        <end position="165"/>
    </location>
</feature>
<name>A0A4R8DX00_9BACT</name>
<dbReference type="Proteomes" id="UP000294498">
    <property type="component" value="Unassembled WGS sequence"/>
</dbReference>
<dbReference type="InterPro" id="IPR050482">
    <property type="entry name" value="Sensor_HK_TwoCompSys"/>
</dbReference>
<dbReference type="SUPFAM" id="SSF55785">
    <property type="entry name" value="PYP-like sensor domain (PAS domain)"/>
    <property type="match status" value="1"/>
</dbReference>
<dbReference type="InterPro" id="IPR013655">
    <property type="entry name" value="PAS_fold_3"/>
</dbReference>
<evidence type="ECO:0000313" key="8">
    <source>
        <dbReference type="EMBL" id="TDX01967.1"/>
    </source>
</evidence>
<protein>
    <submittedName>
        <fullName evidence="8">PAS domain S-box-containing protein</fullName>
    </submittedName>
</protein>
<dbReference type="Gene3D" id="3.30.565.10">
    <property type="entry name" value="Histidine kinase-like ATPase, C-terminal domain"/>
    <property type="match status" value="1"/>
</dbReference>
<dbReference type="SUPFAM" id="SSF55874">
    <property type="entry name" value="ATPase domain of HSP90 chaperone/DNA topoisomerase II/histidine kinase"/>
    <property type="match status" value="1"/>
</dbReference>
<dbReference type="PROSITE" id="PS50109">
    <property type="entry name" value="HIS_KIN"/>
    <property type="match status" value="1"/>
</dbReference>
<dbReference type="Gene3D" id="1.20.5.1930">
    <property type="match status" value="1"/>
</dbReference>
<feature type="domain" description="PAC" evidence="7">
    <location>
        <begin position="96"/>
        <end position="147"/>
    </location>
</feature>
<dbReference type="PROSITE" id="PS50112">
    <property type="entry name" value="PAS"/>
    <property type="match status" value="1"/>
</dbReference>
<evidence type="ECO:0000313" key="9">
    <source>
        <dbReference type="Proteomes" id="UP000294498"/>
    </source>
</evidence>
<dbReference type="PANTHER" id="PTHR24421">
    <property type="entry name" value="NITRATE/NITRITE SENSOR PROTEIN NARX-RELATED"/>
    <property type="match status" value="1"/>
</dbReference>
<dbReference type="SMART" id="SM00091">
    <property type="entry name" value="PAS"/>
    <property type="match status" value="1"/>
</dbReference>
<dbReference type="GO" id="GO:0046983">
    <property type="term" value="F:protein dimerization activity"/>
    <property type="evidence" value="ECO:0007669"/>
    <property type="project" value="InterPro"/>
</dbReference>
<evidence type="ECO:0000259" key="6">
    <source>
        <dbReference type="PROSITE" id="PS50112"/>
    </source>
</evidence>
<keyword evidence="1" id="KW-0808">Transferase</keyword>
<sequence>MALARLLSGFFGRRSVQGLAFTEHRFRSLIENGMEVITLMDEHFMPIYRSPASIRLTGWTTEERRKTGMLAYIHPEDLPNVRKTLDETFNQPGRPLRISLRSLHKQGHYVWYEGTVTNLLQDKNIGAIVVNLHDVTEAKMAEERLRESHEELRQLASHLQDIREEERTAMAREIHDELGQQLTGLKMDVSWLLKRADLGDELLRSKLRGILSLLDATVGTVRRLAAELRPAILDDLGLPDALEWHSKQFTERFGIHCVVDITGEKAALPPGLATGLFRIFQEALTNVARHAKATAVSAELDMADDRIDLTITDNGKGFDVRNIIGGRKTLGLLGMKERALMMGGKCEWSSHPGKGTTIRVSVPLQPDLIETTL</sequence>
<evidence type="ECO:0000259" key="5">
    <source>
        <dbReference type="PROSITE" id="PS50109"/>
    </source>
</evidence>
<dbReference type="Pfam" id="PF02518">
    <property type="entry name" value="HATPase_c"/>
    <property type="match status" value="1"/>
</dbReference>
<reference evidence="8 9" key="1">
    <citation type="submission" date="2019-03" db="EMBL/GenBank/DDBJ databases">
        <title>Genomic Encyclopedia of Type Strains, Phase IV (KMG-IV): sequencing the most valuable type-strain genomes for metagenomic binning, comparative biology and taxonomic classification.</title>
        <authorList>
            <person name="Goeker M."/>
        </authorList>
    </citation>
    <scope>NUCLEOTIDE SEQUENCE [LARGE SCALE GENOMIC DNA]</scope>
    <source>
        <strain evidence="8 9">DSM 100059</strain>
    </source>
</reference>
<dbReference type="InterPro" id="IPR036890">
    <property type="entry name" value="HATPase_C_sf"/>
</dbReference>
<evidence type="ECO:0000256" key="2">
    <source>
        <dbReference type="ARBA" id="ARBA00022777"/>
    </source>
</evidence>
<evidence type="ECO:0000256" key="1">
    <source>
        <dbReference type="ARBA" id="ARBA00022679"/>
    </source>
</evidence>
<dbReference type="NCBIfam" id="TIGR00229">
    <property type="entry name" value="sensory_box"/>
    <property type="match status" value="1"/>
</dbReference>
<dbReference type="PANTHER" id="PTHR24421:SF59">
    <property type="entry name" value="OXYGEN SENSOR HISTIDINE KINASE NREB"/>
    <property type="match status" value="1"/>
</dbReference>
<dbReference type="Gene3D" id="3.30.450.20">
    <property type="entry name" value="PAS domain"/>
    <property type="match status" value="1"/>
</dbReference>
<feature type="domain" description="PAS" evidence="6">
    <location>
        <begin position="22"/>
        <end position="92"/>
    </location>
</feature>
<feature type="domain" description="Histidine kinase" evidence="5">
    <location>
        <begin position="173"/>
        <end position="366"/>
    </location>
</feature>
<comment type="caution">
    <text evidence="8">The sequence shown here is derived from an EMBL/GenBank/DDBJ whole genome shotgun (WGS) entry which is preliminary data.</text>
</comment>
<dbReference type="AlphaFoldDB" id="A0A4R8DX00"/>
<keyword evidence="9" id="KW-1185">Reference proteome</keyword>